<evidence type="ECO:0000256" key="1">
    <source>
        <dbReference type="SAM" id="MobiDB-lite"/>
    </source>
</evidence>
<dbReference type="Proteomes" id="UP001597510">
    <property type="component" value="Unassembled WGS sequence"/>
</dbReference>
<proteinExistence type="predicted"/>
<evidence type="ECO:0000313" key="3">
    <source>
        <dbReference type="Proteomes" id="UP001597510"/>
    </source>
</evidence>
<feature type="compositionally biased region" description="Basic and acidic residues" evidence="1">
    <location>
        <begin position="52"/>
        <end position="66"/>
    </location>
</feature>
<keyword evidence="3" id="KW-1185">Reference proteome</keyword>
<gene>
    <name evidence="2" type="ORF">ACFSR2_05075</name>
</gene>
<organism evidence="2 3">
    <name type="scientific">Emticicia soli</name>
    <dbReference type="NCBI Taxonomy" id="2027878"/>
    <lineage>
        <taxon>Bacteria</taxon>
        <taxon>Pseudomonadati</taxon>
        <taxon>Bacteroidota</taxon>
        <taxon>Cytophagia</taxon>
        <taxon>Cytophagales</taxon>
        <taxon>Leadbetterellaceae</taxon>
        <taxon>Emticicia</taxon>
    </lineage>
</organism>
<protein>
    <submittedName>
        <fullName evidence="2">Uncharacterized protein</fullName>
    </submittedName>
</protein>
<dbReference type="PROSITE" id="PS51257">
    <property type="entry name" value="PROKAR_LIPOPROTEIN"/>
    <property type="match status" value="1"/>
</dbReference>
<name>A0ABW5J381_9BACT</name>
<dbReference type="EMBL" id="JBHULC010000004">
    <property type="protein sequence ID" value="MFD2520246.1"/>
    <property type="molecule type" value="Genomic_DNA"/>
</dbReference>
<evidence type="ECO:0000313" key="2">
    <source>
        <dbReference type="EMBL" id="MFD2520246.1"/>
    </source>
</evidence>
<reference evidence="3" key="1">
    <citation type="journal article" date="2019" name="Int. J. Syst. Evol. Microbiol.">
        <title>The Global Catalogue of Microorganisms (GCM) 10K type strain sequencing project: providing services to taxonomists for standard genome sequencing and annotation.</title>
        <authorList>
            <consortium name="The Broad Institute Genomics Platform"/>
            <consortium name="The Broad Institute Genome Sequencing Center for Infectious Disease"/>
            <person name="Wu L."/>
            <person name="Ma J."/>
        </authorList>
    </citation>
    <scope>NUCLEOTIDE SEQUENCE [LARGE SCALE GENOMIC DNA]</scope>
    <source>
        <strain evidence="3">KCTC 52344</strain>
    </source>
</reference>
<feature type="region of interest" description="Disordered" evidence="1">
    <location>
        <begin position="33"/>
        <end position="66"/>
    </location>
</feature>
<dbReference type="RefSeq" id="WP_340235658.1">
    <property type="nucleotide sequence ID" value="NZ_JBBEWC010000004.1"/>
</dbReference>
<accession>A0ABW5J381</accession>
<comment type="caution">
    <text evidence="2">The sequence shown here is derived from an EMBL/GenBank/DDBJ whole genome shotgun (WGS) entry which is preliminary data.</text>
</comment>
<sequence length="66" mass="6918">MKDLRLSTISNGLRITAFSTLLALGFTSCQDEVVSPDGKSGDNNVVVPADKPTSDGKPPHEPDYGG</sequence>